<dbReference type="SUPFAM" id="SSF48452">
    <property type="entry name" value="TPR-like"/>
    <property type="match status" value="1"/>
</dbReference>
<feature type="non-terminal residue" evidence="1">
    <location>
        <position position="692"/>
    </location>
</feature>
<comment type="caution">
    <text evidence="1">The sequence shown here is derived from an EMBL/GenBank/DDBJ whole genome shotgun (WGS) entry which is preliminary data.</text>
</comment>
<gene>
    <name evidence="1" type="ORF">BKH30_10075</name>
</gene>
<proteinExistence type="predicted"/>
<dbReference type="InterPro" id="IPR011990">
    <property type="entry name" value="TPR-like_helical_dom_sf"/>
</dbReference>
<dbReference type="Gene3D" id="1.25.40.10">
    <property type="entry name" value="Tetratricopeptide repeat domain"/>
    <property type="match status" value="1"/>
</dbReference>
<dbReference type="EMBL" id="MSKI01000122">
    <property type="protein sequence ID" value="OLO49912.1"/>
    <property type="molecule type" value="Genomic_DNA"/>
</dbReference>
<organism evidence="1 2">
    <name type="scientific">Actinomyces oris</name>
    <dbReference type="NCBI Taxonomy" id="544580"/>
    <lineage>
        <taxon>Bacteria</taxon>
        <taxon>Bacillati</taxon>
        <taxon>Actinomycetota</taxon>
        <taxon>Actinomycetes</taxon>
        <taxon>Actinomycetales</taxon>
        <taxon>Actinomycetaceae</taxon>
        <taxon>Actinomyces</taxon>
    </lineage>
</organism>
<evidence type="ECO:0000313" key="1">
    <source>
        <dbReference type="EMBL" id="OLO49912.1"/>
    </source>
</evidence>
<sequence>MTEPSPSPIPTTSSSQSLLDRIGPLDDLLKDHPSVTLAITVLVLPLVIWLGKQAWKTWKRKRHAQRVAARRQQLPPALPPFTVETGTQQLTLEPAQPQPNCAPEGMSIVRLLSARSTPVPFLDRAEALTRLETWARSEERFAIHVLGGDGGSGKTRLGVELCRRLTTPNTHRQGAEVWQAGFLQNIKQSDNTSSSDDASSLLLVVDYAEARPEMVTEVINAALRAAEDPERRRVRIVFLVRRPSPLSVTHQSSNKWLDALRPQKSQNEGVNLILDEASTIILSDEELSDREREELFEAAYRSFTEPSESPPASDIIEQLNDPMYSQPLLVTVDAFLNARPQSRTQQSCSPSELFEEVLCHEEHYWAEHWPSSLAVNADRHHQTEGTATPTDTQGNLNRKLARQAVAAATLTDIQDEEDAISLLQLLPTDSGNNTKDLAQWLRACYPPHTNGNNHPALWCGHLEPDCIGEHLVASEADSLVPLLREILSPHRVGTSSLRTWTVLERVSTDPHLNEHVGRILNDVLVEVTQAVHAQAIDSQSTDLATGFAKIFSAVRTHIDPNKAHEAEQALSEGGDFTTFLECELAQCAADITRPADNSSETDRATYASRQLSLSRNLAASGRRAEALETAQEATALYRTLAKYNPAAYTPSLARSLNILAQRLAEQGRLDEALTTAHQATNLYTTLANQDPA</sequence>
<name>A0A1Q8VP79_9ACTO</name>
<evidence type="ECO:0000313" key="2">
    <source>
        <dbReference type="Proteomes" id="UP000186855"/>
    </source>
</evidence>
<reference evidence="1 2" key="1">
    <citation type="submission" date="2016-12" db="EMBL/GenBank/DDBJ databases">
        <title>Genomic comparison of strains in the 'Actinomyces naeslundii' group.</title>
        <authorList>
            <person name="Mughal S.R."/>
            <person name="Do T."/>
            <person name="Gilbert S.C."/>
            <person name="Witherden E.A."/>
            <person name="Didelot X."/>
            <person name="Beighton D."/>
        </authorList>
    </citation>
    <scope>NUCLEOTIDE SEQUENCE [LARGE SCALE GENOMIC DNA]</scope>
    <source>
        <strain evidence="1 2">S24V</strain>
    </source>
</reference>
<accession>A0A1Q8VP79</accession>
<dbReference type="Proteomes" id="UP000186855">
    <property type="component" value="Unassembled WGS sequence"/>
</dbReference>
<dbReference type="AlphaFoldDB" id="A0A1Q8VP79"/>
<protein>
    <submittedName>
        <fullName evidence="1">Anaphase-promoting protein</fullName>
    </submittedName>
</protein>